<evidence type="ECO:0000256" key="2">
    <source>
        <dbReference type="ARBA" id="ARBA00022630"/>
    </source>
</evidence>
<dbReference type="AlphaFoldDB" id="A0A1W2AXV6"/>
<dbReference type="GO" id="GO:0016491">
    <property type="term" value="F:oxidoreductase activity"/>
    <property type="evidence" value="ECO:0007669"/>
    <property type="project" value="UniProtKB-KW"/>
</dbReference>
<dbReference type="InterPro" id="IPR002938">
    <property type="entry name" value="FAD-bd"/>
</dbReference>
<dbReference type="SUPFAM" id="SSF51905">
    <property type="entry name" value="FAD/NAD(P)-binding domain"/>
    <property type="match status" value="1"/>
</dbReference>
<keyword evidence="7" id="KW-1185">Reference proteome</keyword>
<dbReference type="PANTHER" id="PTHR46496:SF1">
    <property type="entry name" value="ZEAXANTHIN EPOXIDASE, CHLOROPLASTIC"/>
    <property type="match status" value="1"/>
</dbReference>
<reference evidence="6 7" key="1">
    <citation type="submission" date="2017-04" db="EMBL/GenBank/DDBJ databases">
        <authorList>
            <person name="Afonso C.L."/>
            <person name="Miller P.J."/>
            <person name="Scott M.A."/>
            <person name="Spackman E."/>
            <person name="Goraichik I."/>
            <person name="Dimitrov K.M."/>
            <person name="Suarez D.L."/>
            <person name="Swayne D.E."/>
        </authorList>
    </citation>
    <scope>NUCLEOTIDE SEQUENCE [LARGE SCALE GENOMIC DNA]</scope>
    <source>
        <strain evidence="6 7">CGMCC 1.12708</strain>
    </source>
</reference>
<keyword evidence="2" id="KW-0285">Flavoprotein</keyword>
<dbReference type="STRING" id="1434700.SAMN06296427_105124"/>
<dbReference type="OrthoDB" id="9766816at2"/>
<proteinExistence type="predicted"/>
<dbReference type="EMBL" id="FWXS01000005">
    <property type="protein sequence ID" value="SMC65444.1"/>
    <property type="molecule type" value="Genomic_DNA"/>
</dbReference>
<evidence type="ECO:0000259" key="5">
    <source>
        <dbReference type="Pfam" id="PF01494"/>
    </source>
</evidence>
<dbReference type="Gene3D" id="3.50.50.60">
    <property type="entry name" value="FAD/NAD(P)-binding domain"/>
    <property type="match status" value="1"/>
</dbReference>
<accession>A0A1W2AXV6</accession>
<feature type="domain" description="FAD-binding" evidence="5">
    <location>
        <begin position="5"/>
        <end position="309"/>
    </location>
</feature>
<dbReference type="NCBIfam" id="NF005243">
    <property type="entry name" value="PRK06753.1"/>
    <property type="match status" value="1"/>
</dbReference>
<gene>
    <name evidence="6" type="ORF">SAMN06296427_105124</name>
</gene>
<dbReference type="InterPro" id="IPR036188">
    <property type="entry name" value="FAD/NAD-bd_sf"/>
</dbReference>
<dbReference type="PANTHER" id="PTHR46496">
    <property type="match status" value="1"/>
</dbReference>
<evidence type="ECO:0000313" key="7">
    <source>
        <dbReference type="Proteomes" id="UP000192393"/>
    </source>
</evidence>
<dbReference type="Proteomes" id="UP000192393">
    <property type="component" value="Unassembled WGS sequence"/>
</dbReference>
<protein>
    <submittedName>
        <fullName evidence="6">2-polyprenyl-6-methoxyphenol hydroxylase</fullName>
    </submittedName>
</protein>
<dbReference type="GO" id="GO:0071949">
    <property type="term" value="F:FAD binding"/>
    <property type="evidence" value="ECO:0007669"/>
    <property type="project" value="InterPro"/>
</dbReference>
<evidence type="ECO:0000256" key="3">
    <source>
        <dbReference type="ARBA" id="ARBA00022827"/>
    </source>
</evidence>
<keyword evidence="4" id="KW-0560">Oxidoreductase</keyword>
<evidence type="ECO:0000256" key="4">
    <source>
        <dbReference type="ARBA" id="ARBA00023002"/>
    </source>
</evidence>
<evidence type="ECO:0000313" key="6">
    <source>
        <dbReference type="EMBL" id="SMC65444.1"/>
    </source>
</evidence>
<dbReference type="RefSeq" id="WP_084017331.1">
    <property type="nucleotide sequence ID" value="NZ_FWXS01000005.1"/>
</dbReference>
<comment type="cofactor">
    <cofactor evidence="1">
        <name>FAD</name>
        <dbReference type="ChEBI" id="CHEBI:57692"/>
    </cofactor>
</comment>
<evidence type="ECO:0000256" key="1">
    <source>
        <dbReference type="ARBA" id="ARBA00001974"/>
    </source>
</evidence>
<keyword evidence="3" id="KW-0274">FAD</keyword>
<organism evidence="6 7">
    <name type="scientific">Moheibacter sediminis</name>
    <dbReference type="NCBI Taxonomy" id="1434700"/>
    <lineage>
        <taxon>Bacteria</taxon>
        <taxon>Pseudomonadati</taxon>
        <taxon>Bacteroidota</taxon>
        <taxon>Flavobacteriia</taxon>
        <taxon>Flavobacteriales</taxon>
        <taxon>Weeksellaceae</taxon>
        <taxon>Moheibacter</taxon>
    </lineage>
</organism>
<name>A0A1W2AXV6_9FLAO</name>
<dbReference type="Pfam" id="PF01494">
    <property type="entry name" value="FAD_binding_3"/>
    <property type="match status" value="1"/>
</dbReference>
<dbReference type="PRINTS" id="PR00420">
    <property type="entry name" value="RNGMNOXGNASE"/>
</dbReference>
<sequence length="380" mass="42975">MKKFAIIGAGIGGLTVGIMLKKQGFEVEIYEAADSVRGIGAGIGLASNAIKALEYLGLDKEVISISNHLRDFTICDEKGKTILAADTERIKKNYDTDNYAIHRADLHQFLSTKISSEKIHLNKKLKNFIQNKDEIKLEFEDGTKQSVDFLIGADGVNSKVRQLLIPNSEPRFAGYWCWRATVDHNFEGLHKSTEVWGKNGRFGITPLKGNRIYWYACINSDMTDDVKNYKLDNLKKSFKDYFPFLKEVLNLTKEENLISTPIVDLAPIPQYSFGNVLLMGDAAHATTPNMGQGACMALEDVAVLQDELIKNDINTAFINFEKRRLKRTHYITKTSWRAGKVAQSDNSLVIFLRNNLLRIMPDNISQSQLKRLLEEDFMKL</sequence>